<feature type="domain" description="HTH tetR-type" evidence="3">
    <location>
        <begin position="7"/>
        <end position="67"/>
    </location>
</feature>
<keyword evidence="1 2" id="KW-0238">DNA-binding</keyword>
<comment type="caution">
    <text evidence="4">The sequence shown here is derived from an EMBL/GenBank/DDBJ whole genome shotgun (WGS) entry which is preliminary data.</text>
</comment>
<dbReference type="SUPFAM" id="SSF46689">
    <property type="entry name" value="Homeodomain-like"/>
    <property type="match status" value="1"/>
</dbReference>
<reference evidence="4" key="1">
    <citation type="submission" date="2021-11" db="EMBL/GenBank/DDBJ databases">
        <authorList>
            <person name="Rodrigo-Torres L."/>
            <person name="Arahal R. D."/>
            <person name="Lucena T."/>
        </authorList>
    </citation>
    <scope>NUCLEOTIDE SEQUENCE</scope>
    <source>
        <strain evidence="4">CECT 7928</strain>
    </source>
</reference>
<protein>
    <submittedName>
        <fullName evidence="4">HTH-type transcriptional regulator</fullName>
    </submittedName>
</protein>
<evidence type="ECO:0000256" key="2">
    <source>
        <dbReference type="PROSITE-ProRule" id="PRU00335"/>
    </source>
</evidence>
<dbReference type="InterPro" id="IPR023772">
    <property type="entry name" value="DNA-bd_HTH_TetR-type_CS"/>
</dbReference>
<evidence type="ECO:0000256" key="1">
    <source>
        <dbReference type="ARBA" id="ARBA00023125"/>
    </source>
</evidence>
<dbReference type="PANTHER" id="PTHR30055:SF207">
    <property type="entry name" value="HTH-TYPE TRANSCRIPTIONAL REPRESSOR FATR"/>
    <property type="match status" value="1"/>
</dbReference>
<dbReference type="PROSITE" id="PS01081">
    <property type="entry name" value="HTH_TETR_1"/>
    <property type="match status" value="1"/>
</dbReference>
<accession>A0ABN8EAM6</accession>
<dbReference type="EMBL" id="CAKLDM010000002">
    <property type="protein sequence ID" value="CAH0542050.1"/>
    <property type="molecule type" value="Genomic_DNA"/>
</dbReference>
<feature type="DNA-binding region" description="H-T-H motif" evidence="2">
    <location>
        <begin position="30"/>
        <end position="49"/>
    </location>
</feature>
<gene>
    <name evidence="4" type="ORF">VMF7928_04051</name>
</gene>
<dbReference type="PANTHER" id="PTHR30055">
    <property type="entry name" value="HTH-TYPE TRANSCRIPTIONAL REGULATOR RUTR"/>
    <property type="match status" value="1"/>
</dbReference>
<dbReference type="InterPro" id="IPR054422">
    <property type="entry name" value="TetR-like_HI_0893_C"/>
</dbReference>
<dbReference type="Pfam" id="PF22604">
    <property type="entry name" value="TetR_HI_0893_C"/>
    <property type="match status" value="1"/>
</dbReference>
<dbReference type="PRINTS" id="PR00455">
    <property type="entry name" value="HTHTETR"/>
</dbReference>
<evidence type="ECO:0000313" key="4">
    <source>
        <dbReference type="EMBL" id="CAH0542050.1"/>
    </source>
</evidence>
<keyword evidence="5" id="KW-1185">Reference proteome</keyword>
<evidence type="ECO:0000259" key="3">
    <source>
        <dbReference type="PROSITE" id="PS50977"/>
    </source>
</evidence>
<evidence type="ECO:0000313" key="5">
    <source>
        <dbReference type="Proteomes" id="UP000838748"/>
    </source>
</evidence>
<dbReference type="InterPro" id="IPR001387">
    <property type="entry name" value="Cro/C1-type_HTH"/>
</dbReference>
<dbReference type="Proteomes" id="UP000838748">
    <property type="component" value="Unassembled WGS sequence"/>
</dbReference>
<organism evidence="4 5">
    <name type="scientific">Vibrio marisflavi CECT 7928</name>
    <dbReference type="NCBI Taxonomy" id="634439"/>
    <lineage>
        <taxon>Bacteria</taxon>
        <taxon>Pseudomonadati</taxon>
        <taxon>Pseudomonadota</taxon>
        <taxon>Gammaproteobacteria</taxon>
        <taxon>Vibrionales</taxon>
        <taxon>Vibrionaceae</taxon>
        <taxon>Vibrio</taxon>
    </lineage>
</organism>
<dbReference type="InterPro" id="IPR050109">
    <property type="entry name" value="HTH-type_TetR-like_transc_reg"/>
</dbReference>
<dbReference type="CDD" id="cd00093">
    <property type="entry name" value="HTH_XRE"/>
    <property type="match status" value="1"/>
</dbReference>
<dbReference type="RefSeq" id="WP_237363473.1">
    <property type="nucleotide sequence ID" value="NZ_CAKLDM010000002.1"/>
</dbReference>
<name>A0ABN8EAM6_9VIBR</name>
<dbReference type="Pfam" id="PF00440">
    <property type="entry name" value="TetR_N"/>
    <property type="match status" value="1"/>
</dbReference>
<proteinExistence type="predicted"/>
<dbReference type="InterPro" id="IPR009057">
    <property type="entry name" value="Homeodomain-like_sf"/>
</dbReference>
<dbReference type="PROSITE" id="PS50977">
    <property type="entry name" value="HTH_TETR_2"/>
    <property type="match status" value="1"/>
</dbReference>
<sequence length="193" mass="21967">MSIKEPIDKRQQILAAAEKLVAEFGVQGFSMHKLAKKAGVAAGTIYRYFSDKDHLLNEVRLSVLTRVAEATLSGLNDEMPLKVRFRTIWLNIWEFASSNIETISNRMQYESLPSTCQFNAREQHWHVFAEVHKLFNQGKEQGVFKPLDNEILAVISFEASVELARKHSLGFCELDEEVLEATLDACWDAIITH</sequence>
<dbReference type="InterPro" id="IPR001647">
    <property type="entry name" value="HTH_TetR"/>
</dbReference>
<dbReference type="Gene3D" id="1.10.357.10">
    <property type="entry name" value="Tetracycline Repressor, domain 2"/>
    <property type="match status" value="1"/>
</dbReference>